<evidence type="ECO:0000256" key="3">
    <source>
        <dbReference type="ARBA" id="ARBA00022617"/>
    </source>
</evidence>
<comment type="cofactor">
    <cofactor evidence="1 8">
        <name>heme</name>
        <dbReference type="ChEBI" id="CHEBI:30413"/>
    </cofactor>
</comment>
<evidence type="ECO:0000313" key="11">
    <source>
        <dbReference type="Proteomes" id="UP000676310"/>
    </source>
</evidence>
<keyword evidence="3 8" id="KW-0349">Heme</keyword>
<dbReference type="InterPro" id="IPR050364">
    <property type="entry name" value="Cytochrome_P450_fung"/>
</dbReference>
<dbReference type="Proteomes" id="UP000676310">
    <property type="component" value="Unassembled WGS sequence"/>
</dbReference>
<evidence type="ECO:0000256" key="6">
    <source>
        <dbReference type="ARBA" id="ARBA00023004"/>
    </source>
</evidence>
<dbReference type="GO" id="GO:0016705">
    <property type="term" value="F:oxidoreductase activity, acting on paired donors, with incorporation or reduction of molecular oxygen"/>
    <property type="evidence" value="ECO:0007669"/>
    <property type="project" value="InterPro"/>
</dbReference>
<evidence type="ECO:0000313" key="10">
    <source>
        <dbReference type="EMBL" id="CAG5177572.1"/>
    </source>
</evidence>
<dbReference type="InterPro" id="IPR017972">
    <property type="entry name" value="Cyt_P450_CS"/>
</dbReference>
<reference evidence="10" key="1">
    <citation type="submission" date="2021-05" db="EMBL/GenBank/DDBJ databases">
        <authorList>
            <person name="Stam R."/>
        </authorList>
    </citation>
    <scope>NUCLEOTIDE SEQUENCE</scope>
    <source>
        <strain evidence="10">CS162</strain>
    </source>
</reference>
<sequence>MRNFHIAGQPGVWIVDALPWLNYLPAAIAPWKCKVAKWFHELDDLHVKSYKEALKREGWNWAKDFERATEAQSMTEQQVAWDVGILADAGVETMSATLMIFVLACITHPEWLPKAQKELEEVVGSERLPEFGDLKGLPYVQAIVKEVFRWRHPQQAGIPHATTHEDYYQGYLIPKGSVVIPLFYAMRHDEDLFDKPAEFHPERWIGRSQIQNFGYGRRTCPGRHIARNSASIVIARLLWAFNIRTPTGKRLVVEESMFTTGFVSAPKPFACIFEPRSETHVRVVQETFEKVEKSVATLLSEVHEKHNALGIKARV</sequence>
<dbReference type="GO" id="GO:0005506">
    <property type="term" value="F:iron ion binding"/>
    <property type="evidence" value="ECO:0007669"/>
    <property type="project" value="InterPro"/>
</dbReference>
<keyword evidence="11" id="KW-1185">Reference proteome</keyword>
<dbReference type="RefSeq" id="XP_043171864.1">
    <property type="nucleotide sequence ID" value="XM_043315929.1"/>
</dbReference>
<dbReference type="Gene3D" id="1.10.630.10">
    <property type="entry name" value="Cytochrome P450"/>
    <property type="match status" value="1"/>
</dbReference>
<dbReference type="PANTHER" id="PTHR46300">
    <property type="entry name" value="P450, PUTATIVE (EUROFUNG)-RELATED-RELATED"/>
    <property type="match status" value="1"/>
</dbReference>
<gene>
    <name evidence="10" type="ORF">ALTATR162_LOCUS8299</name>
</gene>
<proteinExistence type="inferred from homology"/>
<evidence type="ECO:0000256" key="1">
    <source>
        <dbReference type="ARBA" id="ARBA00001971"/>
    </source>
</evidence>
<feature type="binding site" description="axial binding residue" evidence="8">
    <location>
        <position position="220"/>
    </location>
    <ligand>
        <name>heme</name>
        <dbReference type="ChEBI" id="CHEBI:30413"/>
    </ligand>
    <ligandPart>
        <name>Fe</name>
        <dbReference type="ChEBI" id="CHEBI:18248"/>
    </ligandPart>
</feature>
<dbReference type="OrthoDB" id="1470350at2759"/>
<dbReference type="InterPro" id="IPR002401">
    <property type="entry name" value="Cyt_P450_E_grp-I"/>
</dbReference>
<dbReference type="PRINTS" id="PR00463">
    <property type="entry name" value="EP450I"/>
</dbReference>
<evidence type="ECO:0000256" key="2">
    <source>
        <dbReference type="ARBA" id="ARBA00010617"/>
    </source>
</evidence>
<accession>A0A8J2N264</accession>
<evidence type="ECO:0000256" key="9">
    <source>
        <dbReference type="RuleBase" id="RU000461"/>
    </source>
</evidence>
<dbReference type="Pfam" id="PF00067">
    <property type="entry name" value="p450"/>
    <property type="match status" value="1"/>
</dbReference>
<evidence type="ECO:0008006" key="12">
    <source>
        <dbReference type="Google" id="ProtNLM"/>
    </source>
</evidence>
<dbReference type="AlphaFoldDB" id="A0A8J2N264"/>
<dbReference type="PANTHER" id="PTHR46300:SF1">
    <property type="entry name" value="P450, PUTATIVE (EUROFUNG)-RELATED"/>
    <property type="match status" value="1"/>
</dbReference>
<evidence type="ECO:0000256" key="5">
    <source>
        <dbReference type="ARBA" id="ARBA00023002"/>
    </source>
</evidence>
<dbReference type="PROSITE" id="PS00086">
    <property type="entry name" value="CYTOCHROME_P450"/>
    <property type="match status" value="1"/>
</dbReference>
<keyword evidence="5 9" id="KW-0560">Oxidoreductase</keyword>
<dbReference type="InterPro" id="IPR036396">
    <property type="entry name" value="Cyt_P450_sf"/>
</dbReference>
<dbReference type="GO" id="GO:0020037">
    <property type="term" value="F:heme binding"/>
    <property type="evidence" value="ECO:0007669"/>
    <property type="project" value="InterPro"/>
</dbReference>
<dbReference type="InterPro" id="IPR001128">
    <property type="entry name" value="Cyt_P450"/>
</dbReference>
<dbReference type="GeneID" id="67020393"/>
<dbReference type="GO" id="GO:0004497">
    <property type="term" value="F:monooxygenase activity"/>
    <property type="evidence" value="ECO:0007669"/>
    <property type="project" value="UniProtKB-KW"/>
</dbReference>
<evidence type="ECO:0000256" key="4">
    <source>
        <dbReference type="ARBA" id="ARBA00022723"/>
    </source>
</evidence>
<keyword evidence="7 9" id="KW-0503">Monooxygenase</keyword>
<keyword evidence="6 8" id="KW-0408">Iron</keyword>
<organism evidence="10 11">
    <name type="scientific">Alternaria atra</name>
    <dbReference type="NCBI Taxonomy" id="119953"/>
    <lineage>
        <taxon>Eukaryota</taxon>
        <taxon>Fungi</taxon>
        <taxon>Dikarya</taxon>
        <taxon>Ascomycota</taxon>
        <taxon>Pezizomycotina</taxon>
        <taxon>Dothideomycetes</taxon>
        <taxon>Pleosporomycetidae</taxon>
        <taxon>Pleosporales</taxon>
        <taxon>Pleosporineae</taxon>
        <taxon>Pleosporaceae</taxon>
        <taxon>Alternaria</taxon>
        <taxon>Alternaria sect. Ulocladioides</taxon>
    </lineage>
</organism>
<dbReference type="SUPFAM" id="SSF48264">
    <property type="entry name" value="Cytochrome P450"/>
    <property type="match status" value="1"/>
</dbReference>
<evidence type="ECO:0000256" key="8">
    <source>
        <dbReference type="PIRSR" id="PIRSR602401-1"/>
    </source>
</evidence>
<comment type="caution">
    <text evidence="10">The sequence shown here is derived from an EMBL/GenBank/DDBJ whole genome shotgun (WGS) entry which is preliminary data.</text>
</comment>
<keyword evidence="4 8" id="KW-0479">Metal-binding</keyword>
<name>A0A8J2N264_9PLEO</name>
<dbReference type="PRINTS" id="PR00385">
    <property type="entry name" value="P450"/>
</dbReference>
<protein>
    <recommendedName>
        <fullName evidence="12">Cytochrome P450</fullName>
    </recommendedName>
</protein>
<comment type="similarity">
    <text evidence="2 9">Belongs to the cytochrome P450 family.</text>
</comment>
<evidence type="ECO:0000256" key="7">
    <source>
        <dbReference type="ARBA" id="ARBA00023033"/>
    </source>
</evidence>
<dbReference type="EMBL" id="CAJRGZ010000023">
    <property type="protein sequence ID" value="CAG5177572.1"/>
    <property type="molecule type" value="Genomic_DNA"/>
</dbReference>